<dbReference type="PROSITE" id="PS50042">
    <property type="entry name" value="CNMP_BINDING_3"/>
    <property type="match status" value="1"/>
</dbReference>
<dbReference type="InterPro" id="IPR051462">
    <property type="entry name" value="CBS_domain-containing"/>
</dbReference>
<dbReference type="InterPro" id="IPR046342">
    <property type="entry name" value="CBS_dom_sf"/>
</dbReference>
<evidence type="ECO:0000313" key="4">
    <source>
        <dbReference type="EMBL" id="SDD44464.1"/>
    </source>
</evidence>
<dbReference type="AlphaFoldDB" id="A0A1G6UT87"/>
<dbReference type="CDD" id="cd05401">
    <property type="entry name" value="NT_GlnE_GlnD_like"/>
    <property type="match status" value="1"/>
</dbReference>
<dbReference type="Gene3D" id="3.10.580.10">
    <property type="entry name" value="CBS-domain"/>
    <property type="match status" value="1"/>
</dbReference>
<dbReference type="SUPFAM" id="SSF51206">
    <property type="entry name" value="cAMP-binding domain-like"/>
    <property type="match status" value="1"/>
</dbReference>
<dbReference type="CDD" id="cd02205">
    <property type="entry name" value="CBS_pair_SF"/>
    <property type="match status" value="1"/>
</dbReference>
<dbReference type="InterPro" id="IPR014710">
    <property type="entry name" value="RmlC-like_jellyroll"/>
</dbReference>
<gene>
    <name evidence="4" type="ORF">SAMN05421663_1116</name>
</gene>
<dbReference type="GO" id="GO:0008773">
    <property type="term" value="F:[protein-PII] uridylyltransferase activity"/>
    <property type="evidence" value="ECO:0007669"/>
    <property type="project" value="InterPro"/>
</dbReference>
<dbReference type="InterPro" id="IPR000595">
    <property type="entry name" value="cNMP-bd_dom"/>
</dbReference>
<evidence type="ECO:0000256" key="1">
    <source>
        <dbReference type="ARBA" id="ARBA00022737"/>
    </source>
</evidence>
<name>A0A1G6UT87_9BACI</name>
<dbReference type="InterPro" id="IPR018490">
    <property type="entry name" value="cNMP-bd_dom_sf"/>
</dbReference>
<keyword evidence="2" id="KW-0010">Activator</keyword>
<dbReference type="Pfam" id="PF10335">
    <property type="entry name" value="DUF294_C"/>
    <property type="match status" value="1"/>
</dbReference>
<keyword evidence="5" id="KW-1185">Reference proteome</keyword>
<sequence length="637" mass="73019">MKELAVLYAKTLPFSLLEVKERIALFDQAEIKEFQINEYIITANEDAAHTSVHYFVAGVAKNFIYQANGKQVAVRYDYPGDLAGLLTVLAQEEMQIAVQAAENTKSIAFPKASFQQAMQQNAHFSHAIFERVSQLMKSLYEEVKYKTSDLSDQTEPALYKKRVSSFMERPVFIHPEETVYAAAELLQNAEMEGIAVSRNKQDIEGMIGYRQIFDALKNGRMDAPAGQIMNKDYYFVQEHDFIYDALSYLKHHPAAAIPVLHRNRAVGFIRQSSFLNVSNSVYFELTYRVANADSIETLASLSPMNNKQFQLFIQQLVDERMYGYDIAELISSYNDRLHRQVIELAEREMVSEGYGRPKINYCFIVMGSEGRKEQGFSTDQDNGIILADYDELKHKDEIESYFERLTAKINHMLDACGFPLCSGGIMAKEKKWRHSLSQWSDMIDDWLRNLDAQEVRDFTIFIDFRPVYGDFDLAFKLRRKLTHSMQHAARLQPMLIHDTLQIRVPLQAFGRVSTSSKERYLNLKQSAMMQIVNAVRVYAVGYGIEDVHTIRRLHNLTSNDHMSKNDTDMAAQALHELLIFRLKLNLQQLEAGQPLSTQISFKKLNKSEKQTLKNALAAAKGMQQGLELRLNRNKVNG</sequence>
<dbReference type="CDD" id="cd00038">
    <property type="entry name" value="CAP_ED"/>
    <property type="match status" value="1"/>
</dbReference>
<dbReference type="STRING" id="361279.SAMN05421663_1116"/>
<dbReference type="SUPFAM" id="SSF54631">
    <property type="entry name" value="CBS-domain pair"/>
    <property type="match status" value="1"/>
</dbReference>
<keyword evidence="1" id="KW-0677">Repeat</keyword>
<dbReference type="Proteomes" id="UP000198666">
    <property type="component" value="Unassembled WGS sequence"/>
</dbReference>
<organism evidence="4 5">
    <name type="scientific">Terribacillus halophilus</name>
    <dbReference type="NCBI Taxonomy" id="361279"/>
    <lineage>
        <taxon>Bacteria</taxon>
        <taxon>Bacillati</taxon>
        <taxon>Bacillota</taxon>
        <taxon>Bacilli</taxon>
        <taxon>Bacillales</taxon>
        <taxon>Bacillaceae</taxon>
        <taxon>Terribacillus</taxon>
    </lineage>
</organism>
<dbReference type="RefSeq" id="WP_093728270.1">
    <property type="nucleotide sequence ID" value="NZ_FMZB01000011.1"/>
</dbReference>
<dbReference type="Pfam" id="PF03445">
    <property type="entry name" value="DUF294"/>
    <property type="match status" value="1"/>
</dbReference>
<protein>
    <submittedName>
        <fullName evidence="4">CBS domain-containing protein</fullName>
    </submittedName>
</protein>
<dbReference type="InterPro" id="IPR005105">
    <property type="entry name" value="GlnD_Uridyltrans_N"/>
</dbReference>
<dbReference type="EMBL" id="FMZB01000011">
    <property type="protein sequence ID" value="SDD44464.1"/>
    <property type="molecule type" value="Genomic_DNA"/>
</dbReference>
<feature type="domain" description="Cyclic nucleotide-binding" evidence="3">
    <location>
        <begin position="13"/>
        <end position="135"/>
    </location>
</feature>
<evidence type="ECO:0000313" key="5">
    <source>
        <dbReference type="Proteomes" id="UP000198666"/>
    </source>
</evidence>
<evidence type="ECO:0000259" key="3">
    <source>
        <dbReference type="PROSITE" id="PS50042"/>
    </source>
</evidence>
<dbReference type="Pfam" id="PF00027">
    <property type="entry name" value="cNMP_binding"/>
    <property type="match status" value="1"/>
</dbReference>
<accession>A0A1G6UT87</accession>
<dbReference type="Pfam" id="PF00571">
    <property type="entry name" value="CBS"/>
    <property type="match status" value="2"/>
</dbReference>
<dbReference type="OrthoDB" id="9810963at2"/>
<proteinExistence type="predicted"/>
<dbReference type="Gene3D" id="2.60.120.10">
    <property type="entry name" value="Jelly Rolls"/>
    <property type="match status" value="1"/>
</dbReference>
<evidence type="ECO:0000256" key="2">
    <source>
        <dbReference type="ARBA" id="ARBA00023159"/>
    </source>
</evidence>
<dbReference type="InterPro" id="IPR000644">
    <property type="entry name" value="CBS_dom"/>
</dbReference>
<dbReference type="InterPro" id="IPR018821">
    <property type="entry name" value="DUF294_put_nucleoTrafse_sb-bd"/>
</dbReference>
<reference evidence="5" key="1">
    <citation type="submission" date="2016-10" db="EMBL/GenBank/DDBJ databases">
        <authorList>
            <person name="Varghese N."/>
            <person name="Submissions S."/>
        </authorList>
    </citation>
    <scope>NUCLEOTIDE SEQUENCE [LARGE SCALE GENOMIC DNA]</scope>
    <source>
        <strain evidence="5">DSM 21620</strain>
    </source>
</reference>
<dbReference type="PANTHER" id="PTHR48108">
    <property type="entry name" value="CBS DOMAIN-CONTAINING PROTEIN CBSX2, CHLOROPLASTIC"/>
    <property type="match status" value="1"/>
</dbReference>
<dbReference type="PANTHER" id="PTHR48108:SF26">
    <property type="entry name" value="CBS DOMAIN-CONTAINING PROTEIN DDB_G0289609"/>
    <property type="match status" value="1"/>
</dbReference>